<accession>A0A645BI93</accession>
<protein>
    <submittedName>
        <fullName evidence="1">Uncharacterized protein</fullName>
    </submittedName>
</protein>
<comment type="caution">
    <text evidence="1">The sequence shown here is derived from an EMBL/GenBank/DDBJ whole genome shotgun (WGS) entry which is preliminary data.</text>
</comment>
<dbReference type="EMBL" id="VSSQ01020268">
    <property type="protein sequence ID" value="MPM64992.1"/>
    <property type="molecule type" value="Genomic_DNA"/>
</dbReference>
<proteinExistence type="predicted"/>
<organism evidence="1">
    <name type="scientific">bioreactor metagenome</name>
    <dbReference type="NCBI Taxonomy" id="1076179"/>
    <lineage>
        <taxon>unclassified sequences</taxon>
        <taxon>metagenomes</taxon>
        <taxon>ecological metagenomes</taxon>
    </lineage>
</organism>
<gene>
    <name evidence="1" type="ORF">SDC9_111884</name>
</gene>
<evidence type="ECO:0000313" key="1">
    <source>
        <dbReference type="EMBL" id="MPM64992.1"/>
    </source>
</evidence>
<name>A0A645BI93_9ZZZZ</name>
<dbReference type="AlphaFoldDB" id="A0A645BI93"/>
<sequence length="189" mass="20919">MHLHFNGAGGNIAAGKYNDGSKINRWILAQRLADGMRRAWSATEKEAVAAVSVEWLVQPVRLRPSDKSLEEVNKWEKTKEKEALPGIVSRVAYIQRYRDGGETDITCLKIGKARIIGLPGECFVEFQLFAKKIRPDLFVAVAAYGDYGPGYIAPREAYKQGGYEVEVSGISPEASDTLMQAIESLLTQK</sequence>
<reference evidence="1" key="1">
    <citation type="submission" date="2019-08" db="EMBL/GenBank/DDBJ databases">
        <authorList>
            <person name="Kucharzyk K."/>
            <person name="Murdoch R.W."/>
            <person name="Higgins S."/>
            <person name="Loffler F."/>
        </authorList>
    </citation>
    <scope>NUCLEOTIDE SEQUENCE</scope>
</reference>